<evidence type="ECO:0000313" key="2">
    <source>
        <dbReference type="Proteomes" id="UP000295636"/>
    </source>
</evidence>
<gene>
    <name evidence="1" type="ORF">E1757_05320</name>
</gene>
<dbReference type="RefSeq" id="WP_133225819.1">
    <property type="nucleotide sequence ID" value="NZ_SMRT01000002.1"/>
</dbReference>
<protein>
    <submittedName>
        <fullName evidence="1">Uncharacterized protein</fullName>
    </submittedName>
</protein>
<proteinExistence type="predicted"/>
<organism evidence="1 2">
    <name type="scientific">Paenibacillus piri</name>
    <dbReference type="NCBI Taxonomy" id="2547395"/>
    <lineage>
        <taxon>Bacteria</taxon>
        <taxon>Bacillati</taxon>
        <taxon>Bacillota</taxon>
        <taxon>Bacilli</taxon>
        <taxon>Bacillales</taxon>
        <taxon>Paenibacillaceae</taxon>
        <taxon>Paenibacillus</taxon>
    </lineage>
</organism>
<dbReference type="EMBL" id="SMRT01000002">
    <property type="protein sequence ID" value="TDF99281.1"/>
    <property type="molecule type" value="Genomic_DNA"/>
</dbReference>
<dbReference type="InterPro" id="IPR015943">
    <property type="entry name" value="WD40/YVTN_repeat-like_dom_sf"/>
</dbReference>
<dbReference type="Gene3D" id="2.130.10.10">
    <property type="entry name" value="YVTN repeat-like/Quinoprotein amine dehydrogenase"/>
    <property type="match status" value="1"/>
</dbReference>
<dbReference type="AlphaFoldDB" id="A0A4R5KTT3"/>
<dbReference type="OrthoDB" id="5174394at2"/>
<evidence type="ECO:0000313" key="1">
    <source>
        <dbReference type="EMBL" id="TDF99281.1"/>
    </source>
</evidence>
<dbReference type="SUPFAM" id="SSF82171">
    <property type="entry name" value="DPP6 N-terminal domain-like"/>
    <property type="match status" value="1"/>
</dbReference>
<keyword evidence="2" id="KW-1185">Reference proteome</keyword>
<name>A0A4R5KTT3_9BACL</name>
<accession>A0A4R5KTT3</accession>
<sequence length="394" mass="45059">MGIIQTKQVNVNIERLTDGDGHQFYGYYDNPAWSGNDRFHLYHKVKFWDRLQEAGDTAELGMIDIATKRYVPLAETAAWNFQQGAMLQWHPLAPDSEIIFNTRSGGQWHGAVMNVHTKERRLLDRPVVNVDPAGRYALSVNFARMFDFRPGYGYAGIRDPFYDDPHPEQDGIFRIELATGRSELVVSLQRIWELTKGAFNGADRKIMINHLNFNTDGTRFIALVRNFPVAAGWKTAIVTANCDGSELFLLSDFSYASHYHWKDPERLVIYSNGAAGSNAGNQLYVLTDRTHRVELVDPAFFRKDGHCSYSPDRSMLLYDSYPDEDGYRHLYVYDLVHKKGALLGSFYSNPKANGDFRCDLHPKWNRAGTAISFDSTHEGQRHMYMADMRDVFNS</sequence>
<dbReference type="Proteomes" id="UP000295636">
    <property type="component" value="Unassembled WGS sequence"/>
</dbReference>
<comment type="caution">
    <text evidence="1">The sequence shown here is derived from an EMBL/GenBank/DDBJ whole genome shotgun (WGS) entry which is preliminary data.</text>
</comment>
<reference evidence="1 2" key="1">
    <citation type="submission" date="2019-03" db="EMBL/GenBank/DDBJ databases">
        <title>This is whole genome sequence of Paenibacillus sp MS74 strain.</title>
        <authorList>
            <person name="Trinh H.N."/>
        </authorList>
    </citation>
    <scope>NUCLEOTIDE SEQUENCE [LARGE SCALE GENOMIC DNA]</scope>
    <source>
        <strain evidence="1 2">MS74</strain>
    </source>
</reference>